<reference evidence="3" key="1">
    <citation type="submission" date="2006-01" db="EMBL/GenBank/DDBJ databases">
        <title>Genome of the cyst-dividing bacterium Ramlibacter tataouinensis.</title>
        <authorList>
            <person name="Barakat M."/>
            <person name="Ortet P."/>
            <person name="De Luca G."/>
            <person name="Jourlin-Castelli C."/>
            <person name="Ansaldi M."/>
            <person name="Py B."/>
            <person name="Fichant G."/>
            <person name="Coutinho P."/>
            <person name="Voulhoux R."/>
            <person name="Bastien O."/>
            <person name="Roy S."/>
            <person name="Marechal E."/>
            <person name="Henrissat B."/>
            <person name="Quentin Y."/>
            <person name="Noirot P."/>
            <person name="Filloux A."/>
            <person name="Mejean V."/>
            <person name="DuBow M."/>
            <person name="Barras F."/>
            <person name="Heulin T."/>
        </authorList>
    </citation>
    <scope>NUCLEOTIDE SEQUENCE [LARGE SCALE GENOMIC DNA]</scope>
    <source>
        <strain evidence="3">ATCC BAA-407 / DSM 14655 / LMG 21543 / TTB310</strain>
    </source>
</reference>
<evidence type="ECO:0000256" key="1">
    <source>
        <dbReference type="SAM" id="Phobius"/>
    </source>
</evidence>
<feature type="transmembrane region" description="Helical" evidence="1">
    <location>
        <begin position="45"/>
        <end position="61"/>
    </location>
</feature>
<feature type="transmembrane region" description="Helical" evidence="1">
    <location>
        <begin position="68"/>
        <end position="86"/>
    </location>
</feature>
<keyword evidence="1" id="KW-0812">Transmembrane</keyword>
<proteinExistence type="predicted"/>
<sequence length="225" mass="24124">MRHKNPIWLLPALGMLAAIAAWLALPAPRLALLLEEGQLLENLTVWAWGAAVLVLLALAVLRPGGRATALALALVSLLFAARELDLHKDLTGTSVLRVSWYLKGPFTAAHALSLAVLAAFAAALLYLVWRHGRTLWRRWRQGEPAAAATVAFLATLVLSKLLDRTASVLAEDFGLPLSLSAAVLVQGWEEVLELVLPLVAAVAAAQQLWRPHKQTPGARAGRSSA</sequence>
<gene>
    <name evidence="2" type="ordered locus">Rta_09450</name>
</gene>
<accession>F5XZK1</accession>
<name>F5XZK1_RAMTT</name>
<dbReference type="Proteomes" id="UP000008385">
    <property type="component" value="Chromosome"/>
</dbReference>
<evidence type="ECO:0000313" key="2">
    <source>
        <dbReference type="EMBL" id="AEG92030.1"/>
    </source>
</evidence>
<keyword evidence="3" id="KW-1185">Reference proteome</keyword>
<organism evidence="2 3">
    <name type="scientific">Ramlibacter tataouinensis (strain ATCC BAA-407 / DSM 14655 / LMG 21543 / TTB310)</name>
    <dbReference type="NCBI Taxonomy" id="365046"/>
    <lineage>
        <taxon>Bacteria</taxon>
        <taxon>Pseudomonadati</taxon>
        <taxon>Pseudomonadota</taxon>
        <taxon>Betaproteobacteria</taxon>
        <taxon>Burkholderiales</taxon>
        <taxon>Comamonadaceae</taxon>
        <taxon>Ramlibacter</taxon>
    </lineage>
</organism>
<protein>
    <submittedName>
        <fullName evidence="2">Candidate membrane protein</fullName>
    </submittedName>
</protein>
<reference evidence="2 3" key="2">
    <citation type="journal article" date="2011" name="PLoS ONE">
        <title>The Cyst-Dividing Bacterium Ramlibacter tataouinensis TTB310 Genome Reveals a Well-Stocked Toolbox for Adaptation to a Desert Environment.</title>
        <authorList>
            <person name="De Luca G."/>
            <person name="Barakat M."/>
            <person name="Ortet P."/>
            <person name="Fochesato S."/>
            <person name="Jourlin-Castelli C."/>
            <person name="Ansaldi M."/>
            <person name="Py B."/>
            <person name="Fichant G."/>
            <person name="Coutinho P.M."/>
            <person name="Voulhoux R."/>
            <person name="Bastien O."/>
            <person name="Marechal E."/>
            <person name="Henrissat B."/>
            <person name="Quentin Y."/>
            <person name="Noirot P."/>
            <person name="Filloux A."/>
            <person name="Mejean V."/>
            <person name="Dubow M.S."/>
            <person name="Barras F."/>
            <person name="Barbe V."/>
            <person name="Weissenbach J."/>
            <person name="Mihalcescu I."/>
            <person name="Vermeglio A."/>
            <person name="Achouak W."/>
            <person name="Heulin T."/>
        </authorList>
    </citation>
    <scope>NUCLEOTIDE SEQUENCE [LARGE SCALE GENOMIC DNA]</scope>
    <source>
        <strain evidence="3">ATCC BAA-407 / DSM 14655 / LMG 21543 / TTB310</strain>
    </source>
</reference>
<dbReference type="eggNOG" id="ENOG5032Z3Z">
    <property type="taxonomic scope" value="Bacteria"/>
</dbReference>
<dbReference type="AlphaFoldDB" id="F5XZK1"/>
<dbReference type="RefSeq" id="WP_013900263.1">
    <property type="nucleotide sequence ID" value="NC_015677.1"/>
</dbReference>
<keyword evidence="1" id="KW-0472">Membrane</keyword>
<dbReference type="KEGG" id="rta:Rta_09450"/>
<dbReference type="OrthoDB" id="9801622at2"/>
<keyword evidence="1" id="KW-1133">Transmembrane helix</keyword>
<feature type="transmembrane region" description="Helical" evidence="1">
    <location>
        <begin position="106"/>
        <end position="129"/>
    </location>
</feature>
<evidence type="ECO:0000313" key="3">
    <source>
        <dbReference type="Proteomes" id="UP000008385"/>
    </source>
</evidence>
<dbReference type="HOGENOM" id="CLU_1183928_0_0_4"/>
<feature type="transmembrane region" description="Helical" evidence="1">
    <location>
        <begin position="7"/>
        <end position="25"/>
    </location>
</feature>
<dbReference type="EMBL" id="CP000245">
    <property type="protein sequence ID" value="AEG92030.1"/>
    <property type="molecule type" value="Genomic_DNA"/>
</dbReference>